<evidence type="ECO:0000313" key="9">
    <source>
        <dbReference type="Proteomes" id="UP000678276"/>
    </source>
</evidence>
<reference evidence="8 9" key="1">
    <citation type="submission" date="2021-04" db="EMBL/GenBank/DDBJ databases">
        <title>Whole genome sequence of Jiella sp. KSK16Y-1.</title>
        <authorList>
            <person name="Tuo L."/>
        </authorList>
    </citation>
    <scope>NUCLEOTIDE SEQUENCE [LARGE SCALE GENOMIC DNA]</scope>
    <source>
        <strain evidence="8 9">KSK16Y-1</strain>
    </source>
</reference>
<name>A0ABS4BDE5_9HYPH</name>
<dbReference type="RefSeq" id="WP_209593192.1">
    <property type="nucleotide sequence ID" value="NZ_JAGJCF010000002.1"/>
</dbReference>
<keyword evidence="7" id="KW-0812">Transmembrane</keyword>
<evidence type="ECO:0000256" key="5">
    <source>
        <dbReference type="ARBA" id="ARBA00022734"/>
    </source>
</evidence>
<comment type="caution">
    <text evidence="8">The sequence shown here is derived from an EMBL/GenBank/DDBJ whole genome shotgun (WGS) entry which is preliminary data.</text>
</comment>
<proteinExistence type="inferred from homology"/>
<organism evidence="8 9">
    <name type="scientific">Jiella mangrovi</name>
    <dbReference type="NCBI Taxonomy" id="2821407"/>
    <lineage>
        <taxon>Bacteria</taxon>
        <taxon>Pseudomonadati</taxon>
        <taxon>Pseudomonadota</taxon>
        <taxon>Alphaproteobacteria</taxon>
        <taxon>Hyphomicrobiales</taxon>
        <taxon>Aurantimonadaceae</taxon>
        <taxon>Jiella</taxon>
    </lineage>
</organism>
<comment type="similarity">
    <text evidence="2">Belongs to the BA14k family.</text>
</comment>
<evidence type="ECO:0000256" key="7">
    <source>
        <dbReference type="SAM" id="Phobius"/>
    </source>
</evidence>
<keyword evidence="5" id="KW-0430">Lectin</keyword>
<evidence type="ECO:0000256" key="6">
    <source>
        <dbReference type="ARBA" id="ARBA00025321"/>
    </source>
</evidence>
<evidence type="ECO:0000256" key="3">
    <source>
        <dbReference type="ARBA" id="ARBA00020552"/>
    </source>
</evidence>
<protein>
    <recommendedName>
        <fullName evidence="3">Lectin-like protein BA14k</fullName>
    </recommendedName>
</protein>
<accession>A0ABS4BDE5</accession>
<keyword evidence="9" id="KW-1185">Reference proteome</keyword>
<dbReference type="Pfam" id="PF07886">
    <property type="entry name" value="BA14K"/>
    <property type="match status" value="1"/>
</dbReference>
<dbReference type="InterPro" id="IPR012413">
    <property type="entry name" value="BA14K"/>
</dbReference>
<evidence type="ECO:0000256" key="2">
    <source>
        <dbReference type="ARBA" id="ARBA00010270"/>
    </source>
</evidence>
<evidence type="ECO:0000256" key="1">
    <source>
        <dbReference type="ARBA" id="ARBA00004167"/>
    </source>
</evidence>
<keyword evidence="7" id="KW-0472">Membrane</keyword>
<dbReference type="EMBL" id="JAGJCF010000002">
    <property type="protein sequence ID" value="MBP0614777.1"/>
    <property type="molecule type" value="Genomic_DNA"/>
</dbReference>
<keyword evidence="7" id="KW-1133">Transmembrane helix</keyword>
<keyword evidence="4" id="KW-1003">Cell membrane</keyword>
<sequence length="139" mass="15550">MPFVRDLSFRRLSLPIITAAIALTLAPLALPAGTPIVGAKPAEAGHWRHSHRGGDAAAAAVIGGILGLGLGLSIAEPRYYEPYYYGPRPLYRIRPNVRYRHAPRPGSRAWYRYCAAKYRSFDARSGTYQPYHGKRRRCR</sequence>
<evidence type="ECO:0000313" key="8">
    <source>
        <dbReference type="EMBL" id="MBP0614777.1"/>
    </source>
</evidence>
<feature type="transmembrane region" description="Helical" evidence="7">
    <location>
        <begin position="55"/>
        <end position="75"/>
    </location>
</feature>
<comment type="subcellular location">
    <subcellularLocation>
        <location evidence="1">Membrane</location>
        <topology evidence="1">Single-pass membrane protein</topology>
    </subcellularLocation>
</comment>
<evidence type="ECO:0000256" key="4">
    <source>
        <dbReference type="ARBA" id="ARBA00022475"/>
    </source>
</evidence>
<dbReference type="Proteomes" id="UP000678276">
    <property type="component" value="Unassembled WGS sequence"/>
</dbReference>
<gene>
    <name evidence="8" type="ORF">J6595_04205</name>
</gene>
<comment type="function">
    <text evidence="6">Has immunoglobulin-binding and hemagglutination properties, and can bind to mannose. Essential for virulence. May be involved in LPS biosynthesis or polysaccharide transport.</text>
</comment>